<evidence type="ECO:0000313" key="1">
    <source>
        <dbReference type="Proteomes" id="UP000046392"/>
    </source>
</evidence>
<reference evidence="2 3" key="1">
    <citation type="submission" date="2017-02" db="UniProtKB">
        <authorList>
            <consortium name="WormBaseParasite"/>
        </authorList>
    </citation>
    <scope>IDENTIFICATION</scope>
</reference>
<dbReference type="AlphaFoldDB" id="A0A0N5C477"/>
<protein>
    <submittedName>
        <fullName evidence="2 3">Conserved domain protein</fullName>
    </submittedName>
</protein>
<keyword evidence="1" id="KW-1185">Reference proteome</keyword>
<organism evidence="1 3">
    <name type="scientific">Strongyloides papillosus</name>
    <name type="common">Intestinal threadworm</name>
    <dbReference type="NCBI Taxonomy" id="174720"/>
    <lineage>
        <taxon>Eukaryota</taxon>
        <taxon>Metazoa</taxon>
        <taxon>Ecdysozoa</taxon>
        <taxon>Nematoda</taxon>
        <taxon>Chromadorea</taxon>
        <taxon>Rhabditida</taxon>
        <taxon>Tylenchina</taxon>
        <taxon>Panagrolaimomorpha</taxon>
        <taxon>Strongyloidoidea</taxon>
        <taxon>Strongyloididae</taxon>
        <taxon>Strongyloides</taxon>
    </lineage>
</organism>
<sequence>MSYTYRTIIIPQGLYISAFGNVTWIDEGINSVKAALNNTKHPEKSYVKNVTKNQEFFLYLYAGGSNYDDIGDFFVNITYNNKGEPKSLVEKIPDNCTNKDSFDYQKPIRLDIEEYACNLGNITLDEIKN</sequence>
<evidence type="ECO:0000313" key="2">
    <source>
        <dbReference type="WBParaSite" id="SPAL_0000805500.1"/>
    </source>
</evidence>
<dbReference type="WBParaSite" id="SPAL_0000805500.1">
    <property type="protein sequence ID" value="SPAL_0000805500.1"/>
    <property type="gene ID" value="SPAL_0000805500"/>
</dbReference>
<dbReference type="Proteomes" id="UP000046392">
    <property type="component" value="Unplaced"/>
</dbReference>
<dbReference type="WBParaSite" id="SPAL_0001276100.1">
    <property type="protein sequence ID" value="SPAL_0001276100.1"/>
    <property type="gene ID" value="SPAL_0001276100"/>
</dbReference>
<evidence type="ECO:0000313" key="3">
    <source>
        <dbReference type="WBParaSite" id="SPAL_0001276100.1"/>
    </source>
</evidence>
<accession>A0A0N5C477</accession>
<proteinExistence type="predicted"/>
<name>A0A0N5C477_STREA</name>